<dbReference type="GO" id="GO:0005576">
    <property type="term" value="C:extracellular region"/>
    <property type="evidence" value="ECO:0007669"/>
    <property type="project" value="UniProtKB-SubCell"/>
</dbReference>
<comment type="subcellular location">
    <subcellularLocation>
        <location evidence="1">Secreted</location>
    </subcellularLocation>
</comment>
<keyword evidence="3" id="KW-0732">Signal</keyword>
<evidence type="ECO:0000256" key="4">
    <source>
        <dbReference type="ARBA" id="ARBA00023180"/>
    </source>
</evidence>
<feature type="domain" description="Hyphally-regulated cell wall protein N-terminal" evidence="6">
    <location>
        <begin position="18"/>
        <end position="333"/>
    </location>
</feature>
<proteinExistence type="predicted"/>
<reference evidence="7 8" key="1">
    <citation type="journal article" date="2023" name="Elife">
        <title>Identification of key yeast species and microbe-microbe interactions impacting larval growth of Drosophila in the wild.</title>
        <authorList>
            <person name="Mure A."/>
            <person name="Sugiura Y."/>
            <person name="Maeda R."/>
            <person name="Honda K."/>
            <person name="Sakurai N."/>
            <person name="Takahashi Y."/>
            <person name="Watada M."/>
            <person name="Katoh T."/>
            <person name="Gotoh A."/>
            <person name="Gotoh Y."/>
            <person name="Taniguchi I."/>
            <person name="Nakamura K."/>
            <person name="Hayashi T."/>
            <person name="Katayama T."/>
            <person name="Uemura T."/>
            <person name="Hattori Y."/>
        </authorList>
    </citation>
    <scope>NUCLEOTIDE SEQUENCE [LARGE SCALE GENOMIC DNA]</scope>
    <source>
        <strain evidence="7 8">KH-74</strain>
    </source>
</reference>
<dbReference type="Pfam" id="PF20646">
    <property type="entry name" value="Hpf1_C"/>
    <property type="match status" value="4"/>
</dbReference>
<dbReference type="GO" id="GO:0009277">
    <property type="term" value="C:fungal-type cell wall"/>
    <property type="evidence" value="ECO:0007669"/>
    <property type="project" value="UniProtKB-ARBA"/>
</dbReference>
<evidence type="ECO:0000256" key="1">
    <source>
        <dbReference type="ARBA" id="ARBA00004613"/>
    </source>
</evidence>
<evidence type="ECO:0000256" key="2">
    <source>
        <dbReference type="ARBA" id="ARBA00022525"/>
    </source>
</evidence>
<evidence type="ECO:0000259" key="6">
    <source>
        <dbReference type="Pfam" id="PF11765"/>
    </source>
</evidence>
<evidence type="ECO:0000256" key="3">
    <source>
        <dbReference type="ARBA" id="ARBA00022729"/>
    </source>
</evidence>
<name>A0AAV5RVC0_MAUHU</name>
<evidence type="ECO:0000313" key="8">
    <source>
        <dbReference type="Proteomes" id="UP001377567"/>
    </source>
</evidence>
<feature type="compositionally biased region" description="Low complexity" evidence="5">
    <location>
        <begin position="411"/>
        <end position="448"/>
    </location>
</feature>
<dbReference type="Pfam" id="PF11765">
    <property type="entry name" value="Hyphal_reg_CWP"/>
    <property type="match status" value="1"/>
</dbReference>
<keyword evidence="8" id="KW-1185">Reference proteome</keyword>
<feature type="region of interest" description="Disordered" evidence="5">
    <location>
        <begin position="672"/>
        <end position="708"/>
    </location>
</feature>
<dbReference type="InterPro" id="IPR049451">
    <property type="entry name" value="AWP2-like_YTTT_rpt"/>
</dbReference>
<evidence type="ECO:0000256" key="5">
    <source>
        <dbReference type="SAM" id="MobiDB-lite"/>
    </source>
</evidence>
<gene>
    <name evidence="7" type="ORF">DAKH74_019860</name>
</gene>
<dbReference type="Proteomes" id="UP001377567">
    <property type="component" value="Unassembled WGS sequence"/>
</dbReference>
<sequence>MFSSKQFLVTAAFMLSYFATFAFGQTFSGTTVLNGMTIFILPVTVSSGANLVIQSGLIHNFFNKITNRGGLYICETKATNIGWTFLSTGNILNYGTFVVDDSMALTGMTFKSLGLKFYNSGDFYLVGKKPLITGSVYRLWALNFQNEGLMAFYQTGTSNFLSTVELGPETLIDALHVTNTGTICLKSMNMHARVAFEGAGCIDVGKYATLTVNHLIARSVKSQTIFMSDETSTVYIKSLLGLTSLTVRGWGNNNRIFFGITITYYTYNTASGILTVIDGLNLIRIDIGTGYEQANMFRVTSHILIGSGIAYNGAIPDASRPANCAECTDAPSCQDAIDGKSSVTTASNTFTQSDLPSPYTTTVTENGSTQTQLISFFWTTDAADSSFPMETVYTLTASGSSSEAPVATSDASSVAPSSGASSVASSGASSAAPSSGASSAAPSSGASSVASSEASSAASEASSAASSEASSSKDLSYYTTTATGASTTETLIVSDYVTTDNNGNTVTLESTYTITASQKPLTTYTTTVVVDGTTSVYVVCDYTTTDANGECVTLVSSYPCITDGTATTYTRTITAEICTETVVVCTCTSTKSNGETVSTLTTYPATYTPSDMSGDSYTTTVVVGGTVTEVVECDYLTTDSNGNTYTAHSTVTETSLTTTTEVCETCVEGKENATATSGSNNSAATNASNGSNNGSAASKGANASNTESTTTITNTAVATKTASPVVQAQSATSSASAAHQLSEYQGAAANLAVGSWIAMVSAFVFLLF</sequence>
<dbReference type="InterPro" id="IPR021031">
    <property type="entry name" value="Hyphal-reg_cell_wall_N"/>
</dbReference>
<accession>A0AAV5RVC0</accession>
<dbReference type="AlphaFoldDB" id="A0AAV5RVC0"/>
<evidence type="ECO:0000313" key="7">
    <source>
        <dbReference type="EMBL" id="GMM55370.1"/>
    </source>
</evidence>
<keyword evidence="4" id="KW-0325">Glycoprotein</keyword>
<organism evidence="7 8">
    <name type="scientific">Maudiozyma humilis</name>
    <name type="common">Sour dough yeast</name>
    <name type="synonym">Kazachstania humilis</name>
    <dbReference type="NCBI Taxonomy" id="51915"/>
    <lineage>
        <taxon>Eukaryota</taxon>
        <taxon>Fungi</taxon>
        <taxon>Dikarya</taxon>
        <taxon>Ascomycota</taxon>
        <taxon>Saccharomycotina</taxon>
        <taxon>Saccharomycetes</taxon>
        <taxon>Saccharomycetales</taxon>
        <taxon>Saccharomycetaceae</taxon>
        <taxon>Maudiozyma</taxon>
    </lineage>
</organism>
<dbReference type="EMBL" id="BTGD01000005">
    <property type="protein sequence ID" value="GMM55370.1"/>
    <property type="molecule type" value="Genomic_DNA"/>
</dbReference>
<protein>
    <recommendedName>
        <fullName evidence="6">Hyphally-regulated cell wall protein N-terminal domain-containing protein</fullName>
    </recommendedName>
</protein>
<comment type="caution">
    <text evidence="7">The sequence shown here is derived from an EMBL/GenBank/DDBJ whole genome shotgun (WGS) entry which is preliminary data.</text>
</comment>
<feature type="region of interest" description="Disordered" evidence="5">
    <location>
        <begin position="399"/>
        <end position="448"/>
    </location>
</feature>
<keyword evidence="2" id="KW-0964">Secreted</keyword>